<dbReference type="SUPFAM" id="SSF82861">
    <property type="entry name" value="Mechanosensitive channel protein MscS (YggB), transmembrane region"/>
    <property type="match status" value="1"/>
</dbReference>
<dbReference type="InterPro" id="IPR045275">
    <property type="entry name" value="MscS_archaea/bacteria_type"/>
</dbReference>
<dbReference type="InterPro" id="IPR049278">
    <property type="entry name" value="MS_channel_C"/>
</dbReference>
<reference evidence="11 12" key="1">
    <citation type="submission" date="2021-12" db="EMBL/GenBank/DDBJ databases">
        <title>Genome sequencing of bacteria with rrn-lacking chromosome and rrn-plasmid.</title>
        <authorList>
            <person name="Anda M."/>
            <person name="Iwasaki W."/>
        </authorList>
    </citation>
    <scope>NUCLEOTIDE SEQUENCE [LARGE SCALE GENOMIC DNA]</scope>
    <source>
        <strain evidence="11 12">NBRC 101262</strain>
    </source>
</reference>
<keyword evidence="5 7" id="KW-1133">Transmembrane helix</keyword>
<dbReference type="PANTHER" id="PTHR30221:SF1">
    <property type="entry name" value="SMALL-CONDUCTANCE MECHANOSENSITIVE CHANNEL"/>
    <property type="match status" value="1"/>
</dbReference>
<evidence type="ECO:0000259" key="9">
    <source>
        <dbReference type="Pfam" id="PF21082"/>
    </source>
</evidence>
<dbReference type="InterPro" id="IPR008910">
    <property type="entry name" value="MSC_TM_helix"/>
</dbReference>
<dbReference type="Pfam" id="PF05552">
    <property type="entry name" value="MS_channel_1st_1"/>
    <property type="match status" value="1"/>
</dbReference>
<feature type="domain" description="Mechanosensitive ion channel MscS C-terminal" evidence="9">
    <location>
        <begin position="178"/>
        <end position="259"/>
    </location>
</feature>
<dbReference type="InterPro" id="IPR006685">
    <property type="entry name" value="MscS_channel_2nd"/>
</dbReference>
<comment type="subcellular location">
    <subcellularLocation>
        <location evidence="1">Cell membrane</location>
        <topology evidence="1">Multi-pass membrane protein</topology>
    </subcellularLocation>
</comment>
<dbReference type="PANTHER" id="PTHR30221">
    <property type="entry name" value="SMALL-CONDUCTANCE MECHANOSENSITIVE CHANNEL"/>
    <property type="match status" value="1"/>
</dbReference>
<dbReference type="PROSITE" id="PS01246">
    <property type="entry name" value="UPF0003"/>
    <property type="match status" value="1"/>
</dbReference>
<evidence type="ECO:0000256" key="6">
    <source>
        <dbReference type="ARBA" id="ARBA00023136"/>
    </source>
</evidence>
<dbReference type="InterPro" id="IPR006686">
    <property type="entry name" value="MscS_channel_CS"/>
</dbReference>
<dbReference type="SUPFAM" id="SSF82689">
    <property type="entry name" value="Mechanosensitive channel protein MscS (YggB), C-terminal domain"/>
    <property type="match status" value="1"/>
</dbReference>
<dbReference type="Proteomes" id="UP001354989">
    <property type="component" value="Chromosome"/>
</dbReference>
<feature type="transmembrane region" description="Helical" evidence="7">
    <location>
        <begin position="22"/>
        <end position="43"/>
    </location>
</feature>
<proteinExistence type="inferred from homology"/>
<dbReference type="InterPro" id="IPR010920">
    <property type="entry name" value="LSM_dom_sf"/>
</dbReference>
<accession>A0ABM7VHG2</accession>
<evidence type="ECO:0000256" key="2">
    <source>
        <dbReference type="ARBA" id="ARBA00008017"/>
    </source>
</evidence>
<comment type="similarity">
    <text evidence="2">Belongs to the MscS (TC 1.A.23) family.</text>
</comment>
<gene>
    <name evidence="11" type="ORF">PEPS_26940</name>
</gene>
<evidence type="ECO:0000259" key="10">
    <source>
        <dbReference type="Pfam" id="PF21088"/>
    </source>
</evidence>
<evidence type="ECO:0000256" key="3">
    <source>
        <dbReference type="ARBA" id="ARBA00022475"/>
    </source>
</evidence>
<evidence type="ECO:0000256" key="7">
    <source>
        <dbReference type="SAM" id="Phobius"/>
    </source>
</evidence>
<feature type="transmembrane region" description="Helical" evidence="7">
    <location>
        <begin position="63"/>
        <end position="82"/>
    </location>
</feature>
<keyword evidence="4 7" id="KW-0812">Transmembrane</keyword>
<dbReference type="Gene3D" id="2.30.30.60">
    <property type="match status" value="1"/>
</dbReference>
<dbReference type="Gene3D" id="1.10.287.1260">
    <property type="match status" value="1"/>
</dbReference>
<evidence type="ECO:0000256" key="5">
    <source>
        <dbReference type="ARBA" id="ARBA00022989"/>
    </source>
</evidence>
<dbReference type="InterPro" id="IPR049142">
    <property type="entry name" value="MS_channel_1st"/>
</dbReference>
<feature type="transmembrane region" description="Helical" evidence="7">
    <location>
        <begin position="88"/>
        <end position="118"/>
    </location>
</feature>
<organism evidence="11 12">
    <name type="scientific">Persicobacter psychrovividus</name>
    <dbReference type="NCBI Taxonomy" id="387638"/>
    <lineage>
        <taxon>Bacteria</taxon>
        <taxon>Pseudomonadati</taxon>
        <taxon>Bacteroidota</taxon>
        <taxon>Cytophagia</taxon>
        <taxon>Cytophagales</taxon>
        <taxon>Persicobacteraceae</taxon>
        <taxon>Persicobacter</taxon>
    </lineage>
</organism>
<dbReference type="EMBL" id="AP025292">
    <property type="protein sequence ID" value="BDD00414.1"/>
    <property type="molecule type" value="Genomic_DNA"/>
</dbReference>
<name>A0ABM7VHG2_9BACT</name>
<dbReference type="InterPro" id="IPR011014">
    <property type="entry name" value="MscS_channel_TM-2"/>
</dbReference>
<dbReference type="Pfam" id="PF21082">
    <property type="entry name" value="MS_channel_3rd"/>
    <property type="match status" value="1"/>
</dbReference>
<sequence length="273" mass="30277">MENLASYQDHIIDFILTYGPKLIGALFILIIGLWLTSYLTHFFQKMMDKKKFDENLQPFLSSLFNAILKVLVVLSALGTLGIEMTSFVAILGAAGLAIGMALSGTLQNFAGGVMLLIFKPFKIGDFIEAQGHSGTVKAIQIFVTILKTPDNKTIFVPNGPLSNNSLINYSTESTRRLDWTFGIGYGDDLAKAMDLLKEVLAEESRLLPAPEHFIALSEMGDSSVNIVVRAWVKSENYWPVHFDINKKVYDTFNAKGISIPFPQMDVHLHQSKA</sequence>
<keyword evidence="12" id="KW-1185">Reference proteome</keyword>
<dbReference type="Gene3D" id="3.30.70.100">
    <property type="match status" value="1"/>
</dbReference>
<feature type="domain" description="Mechanosensitive ion channel transmembrane helices 2/3" evidence="10">
    <location>
        <begin position="64"/>
        <end position="102"/>
    </location>
</feature>
<dbReference type="InterPro" id="IPR011066">
    <property type="entry name" value="MscS_channel_C_sf"/>
</dbReference>
<evidence type="ECO:0000259" key="8">
    <source>
        <dbReference type="Pfam" id="PF00924"/>
    </source>
</evidence>
<dbReference type="Pfam" id="PF00924">
    <property type="entry name" value="MS_channel_2nd"/>
    <property type="match status" value="1"/>
</dbReference>
<dbReference type="RefSeq" id="WP_332919429.1">
    <property type="nucleotide sequence ID" value="NZ_AP025292.1"/>
</dbReference>
<evidence type="ECO:0000313" key="11">
    <source>
        <dbReference type="EMBL" id="BDD00414.1"/>
    </source>
</evidence>
<evidence type="ECO:0000256" key="4">
    <source>
        <dbReference type="ARBA" id="ARBA00022692"/>
    </source>
</evidence>
<protein>
    <submittedName>
        <fullName evidence="11">Transporter</fullName>
    </submittedName>
</protein>
<dbReference type="InterPro" id="IPR023408">
    <property type="entry name" value="MscS_beta-dom_sf"/>
</dbReference>
<keyword evidence="3" id="KW-1003">Cell membrane</keyword>
<dbReference type="Pfam" id="PF21088">
    <property type="entry name" value="MS_channel_1st"/>
    <property type="match status" value="1"/>
</dbReference>
<keyword evidence="6 7" id="KW-0472">Membrane</keyword>
<evidence type="ECO:0000313" key="12">
    <source>
        <dbReference type="Proteomes" id="UP001354989"/>
    </source>
</evidence>
<evidence type="ECO:0000256" key="1">
    <source>
        <dbReference type="ARBA" id="ARBA00004651"/>
    </source>
</evidence>
<feature type="domain" description="Mechanosensitive ion channel MscS" evidence="8">
    <location>
        <begin position="105"/>
        <end position="170"/>
    </location>
</feature>
<dbReference type="SUPFAM" id="SSF50182">
    <property type="entry name" value="Sm-like ribonucleoproteins"/>
    <property type="match status" value="1"/>
</dbReference>